<evidence type="ECO:0000256" key="2">
    <source>
        <dbReference type="ARBA" id="ARBA00006046"/>
    </source>
</evidence>
<dbReference type="GO" id="GO:0016491">
    <property type="term" value="F:oxidoreductase activity"/>
    <property type="evidence" value="ECO:0007669"/>
    <property type="project" value="InterPro"/>
</dbReference>
<dbReference type="GO" id="GO:0005759">
    <property type="term" value="C:mitochondrial matrix"/>
    <property type="evidence" value="ECO:0007669"/>
    <property type="project" value="UniProtKB-SubCell"/>
</dbReference>
<protein>
    <recommendedName>
        <fullName evidence="5">Pyridine nucleotide-disulfide oxidoreductase domain-containing protein 2</fullName>
    </recommendedName>
</protein>
<dbReference type="PANTHER" id="PTHR10668:SF103">
    <property type="entry name" value="PYRIDINE NUCLEOTIDE-DISULFIDE OXIDOREDUCTASE DOMAIN-CONTAINING PROTEIN 2"/>
    <property type="match status" value="1"/>
</dbReference>
<dbReference type="Gene3D" id="3.50.50.60">
    <property type="entry name" value="FAD/NAD(P)-binding domain"/>
    <property type="match status" value="2"/>
</dbReference>
<reference evidence="7" key="1">
    <citation type="submission" date="2023-07" db="EMBL/GenBank/DDBJ databases">
        <authorList>
            <consortium name="AG Swart"/>
            <person name="Singh M."/>
            <person name="Singh A."/>
            <person name="Seah K."/>
            <person name="Emmerich C."/>
        </authorList>
    </citation>
    <scope>NUCLEOTIDE SEQUENCE</scope>
    <source>
        <strain evidence="7">DP1</strain>
    </source>
</reference>
<evidence type="ECO:0000256" key="3">
    <source>
        <dbReference type="ARBA" id="ARBA00037217"/>
    </source>
</evidence>
<dbReference type="Pfam" id="PF01593">
    <property type="entry name" value="Amino_oxidase"/>
    <property type="match status" value="1"/>
</dbReference>
<name>A0AAD1X6Y0_EUPCR</name>
<dbReference type="InterPro" id="IPR036188">
    <property type="entry name" value="FAD/NAD-bd_sf"/>
</dbReference>
<organism evidence="7 8">
    <name type="scientific">Euplotes crassus</name>
    <dbReference type="NCBI Taxonomy" id="5936"/>
    <lineage>
        <taxon>Eukaryota</taxon>
        <taxon>Sar</taxon>
        <taxon>Alveolata</taxon>
        <taxon>Ciliophora</taxon>
        <taxon>Intramacronucleata</taxon>
        <taxon>Spirotrichea</taxon>
        <taxon>Hypotrichia</taxon>
        <taxon>Euplotida</taxon>
        <taxon>Euplotidae</taxon>
        <taxon>Moneuplotes</taxon>
    </lineage>
</organism>
<accession>A0AAD1X6Y0</accession>
<comment type="function">
    <text evidence="3">Probable oxidoreductase that may play a role as regulator of mitochondrial function.</text>
</comment>
<dbReference type="Proteomes" id="UP001295684">
    <property type="component" value="Unassembled WGS sequence"/>
</dbReference>
<proteinExistence type="inferred from homology"/>
<comment type="similarity">
    <text evidence="2">Belongs to the carotenoid/retinoid oxidoreductase family.</text>
</comment>
<gene>
    <name evidence="7" type="ORF">ECRASSUSDP1_LOCUS4419</name>
</gene>
<comment type="subcellular location">
    <subcellularLocation>
        <location evidence="1">Mitochondrion matrix</location>
    </subcellularLocation>
</comment>
<sequence>MQSLSLRVFNSKNTRPCFKNLTIFGCYKRCFSNQNDFTKTPAGVLDGNTHDFTTKKYDAIIIGGGHNGLVCSNYLSKKKKVLVLEQRDILGGAASSEELVPGFKFSRFSYVLSLLRKVVVDEIFEKDWKDKLKLYPHDNASFTPTHDLRTYLMLNSDEESNLQEIGKFSEKDKKSFLEFEEKLEEIVEIVNPYIDSEPSFSAMNAISSFITTRTRVQSSLSELFHMMTAPASVILDKYFESDIIKGTFASDACTGANQSPHSPNSSLVLIHDVMGEIHGKGEWAYVQGGMGAISNYLTSLAIKRGVDVAINSGVQHIMTDSKTNKVTGVNLWNGQTIKCDTIITNCTNHIVYDKLLDNQDILPDEFRRGLKSINYDAVQVKYNLILNEIPKFRCLEHLWDDNETFHEKKRSIHINCEDMDTIHTAYKESSRGEICSRPIIEMAIPSFLDPTLVPEGSEKLVANLFVQYAPKYLSGGREWDEKNRNIFIQNTYKVVDEYAPNFSNSIEFQDVLFPEDLENLLGMTGGNLYHGAMDLNSMFFSRPMPNYSDYKGPIGGLWSCGASNHPGGGVSGAPGRNCAKNLLKYSF</sequence>
<dbReference type="InterPro" id="IPR002937">
    <property type="entry name" value="Amino_oxidase"/>
</dbReference>
<evidence type="ECO:0000256" key="5">
    <source>
        <dbReference type="ARBA" id="ARBA00040298"/>
    </source>
</evidence>
<dbReference type="EMBL" id="CAMPGE010004240">
    <property type="protein sequence ID" value="CAI2363089.1"/>
    <property type="molecule type" value="Genomic_DNA"/>
</dbReference>
<evidence type="ECO:0000313" key="7">
    <source>
        <dbReference type="EMBL" id="CAI2363089.1"/>
    </source>
</evidence>
<evidence type="ECO:0000256" key="1">
    <source>
        <dbReference type="ARBA" id="ARBA00004305"/>
    </source>
</evidence>
<evidence type="ECO:0000256" key="4">
    <source>
        <dbReference type="ARBA" id="ARBA00038825"/>
    </source>
</evidence>
<dbReference type="PANTHER" id="PTHR10668">
    <property type="entry name" value="PHYTOENE DEHYDROGENASE"/>
    <property type="match status" value="1"/>
</dbReference>
<keyword evidence="8" id="KW-1185">Reference proteome</keyword>
<comment type="caution">
    <text evidence="7">The sequence shown here is derived from an EMBL/GenBank/DDBJ whole genome shotgun (WGS) entry which is preliminary data.</text>
</comment>
<dbReference type="SUPFAM" id="SSF51905">
    <property type="entry name" value="FAD/NAD(P)-binding domain"/>
    <property type="match status" value="1"/>
</dbReference>
<evidence type="ECO:0000259" key="6">
    <source>
        <dbReference type="Pfam" id="PF01593"/>
    </source>
</evidence>
<comment type="subunit">
    <text evidence="4">Interacts with COX5B; this interaction may contribute to localize PYROXD2 to the inner face of the inner mitochondrial membrane.</text>
</comment>
<dbReference type="AlphaFoldDB" id="A0AAD1X6Y0"/>
<feature type="domain" description="Amine oxidase" evidence="6">
    <location>
        <begin position="68"/>
        <end position="378"/>
    </location>
</feature>
<evidence type="ECO:0000313" key="8">
    <source>
        <dbReference type="Proteomes" id="UP001295684"/>
    </source>
</evidence>